<feature type="compositionally biased region" description="Basic and acidic residues" evidence="2">
    <location>
        <begin position="813"/>
        <end position="839"/>
    </location>
</feature>
<keyword evidence="5" id="KW-1185">Reference proteome</keyword>
<comment type="caution">
    <text evidence="4">The sequence shown here is derived from an EMBL/GenBank/DDBJ whole genome shotgun (WGS) entry which is preliminary data.</text>
</comment>
<dbReference type="Proteomes" id="UP001416858">
    <property type="component" value="Unassembled WGS sequence"/>
</dbReference>
<keyword evidence="1" id="KW-0175">Coiled coil</keyword>
<feature type="compositionally biased region" description="Basic and acidic residues" evidence="2">
    <location>
        <begin position="857"/>
        <end position="875"/>
    </location>
</feature>
<evidence type="ECO:0000313" key="5">
    <source>
        <dbReference type="Proteomes" id="UP001416858"/>
    </source>
</evidence>
<evidence type="ECO:0000256" key="3">
    <source>
        <dbReference type="SAM" id="Phobius"/>
    </source>
</evidence>
<keyword evidence="3" id="KW-0472">Membrane</keyword>
<feature type="region of interest" description="Disordered" evidence="2">
    <location>
        <begin position="944"/>
        <end position="1144"/>
    </location>
</feature>
<keyword evidence="3" id="KW-0812">Transmembrane</keyword>
<keyword evidence="3" id="KW-1133">Transmembrane helix</keyword>
<feature type="region of interest" description="Disordered" evidence="2">
    <location>
        <begin position="918"/>
        <end position="937"/>
    </location>
</feature>
<reference evidence="4 5" key="1">
    <citation type="submission" date="2024-02" db="EMBL/GenBank/DDBJ databases">
        <title>Rhodopirellula caenicola NBRC 110016.</title>
        <authorList>
            <person name="Ichikawa N."/>
            <person name="Katano-Makiyama Y."/>
            <person name="Hidaka K."/>
        </authorList>
    </citation>
    <scope>NUCLEOTIDE SEQUENCE [LARGE SCALE GENOMIC DNA]</scope>
    <source>
        <strain evidence="4 5">NBRC 110016</strain>
    </source>
</reference>
<sequence>MMETTLRKRLHQVASRFQERRLGWLLALIAIVFAGLAWSLLPAARAGQIMGSQTAVVLLGVASLSMLIAWLVTRRSFSDPRSIASKIESKFPSLQQRLLTAVSLTTRQEKSSSYLQQRVIREACDHSQCHRWIETVPQSQLWISRMSGFSATLVMALMLGMLFATSADPSQVGASVTRKNQSNAIVDPGNAEIERGTSLVVTARFESVAPSEAELRVIARDGSEQRVTMKQNLQDPVVAAFLSSVDDDFEYQILTRDWSSPTYSIRVFEFPKLVRSDALLDFPEYTGMDDKRIDDTVRVTAVEGTMLTWVCHLNKPVASATLVEKDGTRTSLEPMDRVTGDAMMVQLPMDTTRRYALELVDHEGRKNKYPAELVAKVLPNQAASIKMVQGGDVSVSPLEELSLAAEIADDFGLNRAGISYNFDGQATEVVFENTDMAKRKQGFSHLVEFETLDAKPDQLFAYYFWAEDIGPGGVVRRTQSDMYFAEVRPFEEIYREGEPPPSGQAPQSQNEQAAEELAELQKQIINATWRVIRDETRAEVSAEFTANVNEILTGQQNALEMLDELAAKLNDAQSKAIVEEVRANMQSAAAELEKSHESNTAATLGDALASEQASYAGLLKLRAREFQVTRAQQRSQSSSSSSSSQRQKQLNELELDQDENRYETEQQAEANSPDDAQQREERQVLSRLRELAQRQQDINKQLAQLQSALELAEAEKEKDEIRRQIKRLREQQQNLLRETDELAERMQSPENQESMQQQREQLEETRENQRRASEALQQEDASSALAAGKRAERDLEELQQEFRQRTSGQFSDTMREMRADAQTLDEKQQRLSEALRDEAENPSPGLRRNEQQQQLEKQLEEQRRDLSQLENRMQETVEQAETVEPLLAKELYDSFRNLQQREVDRRLEETAELVKAGFKEQARQSETEAAEGVKALREELEQAASSILGDETEGLKRAANTLEQLARDLEQEIDEERGEGRGGEGELGEEESGEAGQRRGGQPGADGQQGETRQSEEAGQQAAEGRGESSGESRSEQNNGQNNGQGQSEGEGQSAGQPGQPSGESMRPGQNAGENQSERPAGAQPEGQTGLRGGRASQSRAAAQSPSGSPIAGDGFREWSDQLRDVEEMVEDPELRSRASQIRDRARQVRTDLLRHSKTPQWDLIQDLIADPLRELHRDVQEEYMRRSAEKNAQVPIDRDPVPNQFSDAVRQYYENLGSGRGQ</sequence>
<feature type="region of interest" description="Disordered" evidence="2">
    <location>
        <begin position="630"/>
        <end position="683"/>
    </location>
</feature>
<feature type="compositionally biased region" description="Low complexity" evidence="2">
    <location>
        <begin position="632"/>
        <end position="647"/>
    </location>
</feature>
<gene>
    <name evidence="4" type="ORF">Rcae01_02461</name>
</gene>
<feature type="compositionally biased region" description="Basic and acidic residues" evidence="2">
    <location>
        <begin position="760"/>
        <end position="773"/>
    </location>
</feature>
<evidence type="ECO:0000256" key="1">
    <source>
        <dbReference type="SAM" id="Coils"/>
    </source>
</evidence>
<evidence type="ECO:0000313" key="4">
    <source>
        <dbReference type="EMBL" id="GAA5507007.1"/>
    </source>
</evidence>
<organism evidence="4 5">
    <name type="scientific">Novipirellula caenicola</name>
    <dbReference type="NCBI Taxonomy" id="1536901"/>
    <lineage>
        <taxon>Bacteria</taxon>
        <taxon>Pseudomonadati</taxon>
        <taxon>Planctomycetota</taxon>
        <taxon>Planctomycetia</taxon>
        <taxon>Pirellulales</taxon>
        <taxon>Pirellulaceae</taxon>
        <taxon>Novipirellula</taxon>
    </lineage>
</organism>
<feature type="compositionally biased region" description="Low complexity" evidence="2">
    <location>
        <begin position="1094"/>
        <end position="1110"/>
    </location>
</feature>
<evidence type="ECO:0000256" key="2">
    <source>
        <dbReference type="SAM" id="MobiDB-lite"/>
    </source>
</evidence>
<evidence type="ECO:0008006" key="6">
    <source>
        <dbReference type="Google" id="ProtNLM"/>
    </source>
</evidence>
<protein>
    <recommendedName>
        <fullName evidence="6">Chromosome partition protein Smc</fullName>
    </recommendedName>
</protein>
<name>A0ABP9VTA6_9BACT</name>
<feature type="region of interest" description="Disordered" evidence="2">
    <location>
        <begin position="744"/>
        <end position="880"/>
    </location>
</feature>
<feature type="transmembrane region" description="Helical" evidence="3">
    <location>
        <begin position="148"/>
        <end position="167"/>
    </location>
</feature>
<feature type="transmembrane region" description="Helical" evidence="3">
    <location>
        <begin position="53"/>
        <end position="72"/>
    </location>
</feature>
<dbReference type="RefSeq" id="WP_345683897.1">
    <property type="nucleotide sequence ID" value="NZ_BAABRO010000004.1"/>
</dbReference>
<feature type="coiled-coil region" evidence="1">
    <location>
        <begin position="555"/>
        <end position="598"/>
    </location>
</feature>
<feature type="compositionally biased region" description="Basic and acidic residues" evidence="2">
    <location>
        <begin position="1025"/>
        <end position="1035"/>
    </location>
</feature>
<accession>A0ABP9VTA6</accession>
<feature type="compositionally biased region" description="Low complexity" evidence="2">
    <location>
        <begin position="1036"/>
        <end position="1065"/>
    </location>
</feature>
<feature type="transmembrane region" description="Helical" evidence="3">
    <location>
        <begin position="21"/>
        <end position="41"/>
    </location>
</feature>
<feature type="region of interest" description="Disordered" evidence="2">
    <location>
        <begin position="494"/>
        <end position="516"/>
    </location>
</feature>
<proteinExistence type="predicted"/>
<dbReference type="EMBL" id="BAABRO010000004">
    <property type="protein sequence ID" value="GAA5507007.1"/>
    <property type="molecule type" value="Genomic_DNA"/>
</dbReference>
<feature type="compositionally biased region" description="Basic and acidic residues" evidence="2">
    <location>
        <begin position="1115"/>
        <end position="1144"/>
    </location>
</feature>